<dbReference type="Proteomes" id="UP000015354">
    <property type="component" value="Unassembled WGS sequence"/>
</dbReference>
<gene>
    <name evidence="2" type="ORF">STCU_04885</name>
</gene>
<protein>
    <recommendedName>
        <fullName evidence="1">Centrosomal CEP44 domain-containing protein</fullName>
    </recommendedName>
</protein>
<sequence>MSRTMSDVKVQFSILQRKLVHMGFTSWDLMTEQDVLDGSPYAYCLFLRFILTFFHDKTSYLLQKYEWFIVEDNNLNFTKSLFRVLREEYQYTPSIDWAQFSKSHFTCAKLSICNFLIDTWRGKSMNTQGVKRAAKVCDRITDSQKERENKLIQNRRLLLNQVRRL</sequence>
<dbReference type="Pfam" id="PF15007">
    <property type="entry name" value="CEP44"/>
    <property type="match status" value="1"/>
</dbReference>
<dbReference type="InterPro" id="IPR029157">
    <property type="entry name" value="CEP44_CC"/>
</dbReference>
<dbReference type="OrthoDB" id="259598at2759"/>
<evidence type="ECO:0000259" key="1">
    <source>
        <dbReference type="Pfam" id="PF15007"/>
    </source>
</evidence>
<organism evidence="2 3">
    <name type="scientific">Strigomonas culicis</name>
    <dbReference type="NCBI Taxonomy" id="28005"/>
    <lineage>
        <taxon>Eukaryota</taxon>
        <taxon>Discoba</taxon>
        <taxon>Euglenozoa</taxon>
        <taxon>Kinetoplastea</taxon>
        <taxon>Metakinetoplastina</taxon>
        <taxon>Trypanosomatida</taxon>
        <taxon>Trypanosomatidae</taxon>
        <taxon>Strigomonadinae</taxon>
        <taxon>Strigomonas</taxon>
    </lineage>
</organism>
<name>S9UJ51_9TRYP</name>
<evidence type="ECO:0000313" key="2">
    <source>
        <dbReference type="EMBL" id="EPY28779.1"/>
    </source>
</evidence>
<keyword evidence="3" id="KW-1185">Reference proteome</keyword>
<proteinExistence type="predicted"/>
<comment type="caution">
    <text evidence="2">The sequence shown here is derived from an EMBL/GenBank/DDBJ whole genome shotgun (WGS) entry which is preliminary data.</text>
</comment>
<evidence type="ECO:0000313" key="3">
    <source>
        <dbReference type="Proteomes" id="UP000015354"/>
    </source>
</evidence>
<dbReference type="AlphaFoldDB" id="S9UJ51"/>
<reference evidence="2 3" key="1">
    <citation type="journal article" date="2013" name="PLoS ONE">
        <title>Predicting the Proteins of Angomonas deanei, Strigomonas culicis and Their Respective Endosymbionts Reveals New Aspects of the Trypanosomatidae Family.</title>
        <authorList>
            <person name="Motta M.C."/>
            <person name="Martins A.C."/>
            <person name="de Souza S.S."/>
            <person name="Catta-Preta C.M."/>
            <person name="Silva R."/>
            <person name="Klein C.C."/>
            <person name="de Almeida L.G."/>
            <person name="de Lima Cunha O."/>
            <person name="Ciapina L.P."/>
            <person name="Brocchi M."/>
            <person name="Colabardini A.C."/>
            <person name="de Araujo Lima B."/>
            <person name="Machado C.R."/>
            <person name="de Almeida Soares C.M."/>
            <person name="Probst C.M."/>
            <person name="de Menezes C.B."/>
            <person name="Thompson C.E."/>
            <person name="Bartholomeu D.C."/>
            <person name="Gradia D.F."/>
            <person name="Pavoni D.P."/>
            <person name="Grisard E.C."/>
            <person name="Fantinatti-Garboggini F."/>
            <person name="Marchini F.K."/>
            <person name="Rodrigues-Luiz G.F."/>
            <person name="Wagner G."/>
            <person name="Goldman G.H."/>
            <person name="Fietto J.L."/>
            <person name="Elias M.C."/>
            <person name="Goldman M.H."/>
            <person name="Sagot M.F."/>
            <person name="Pereira M."/>
            <person name="Stoco P.H."/>
            <person name="de Mendonca-Neto R.P."/>
            <person name="Teixeira S.M."/>
            <person name="Maciel T.E."/>
            <person name="de Oliveira Mendes T.A."/>
            <person name="Urmenyi T.P."/>
            <person name="de Souza W."/>
            <person name="Schenkman S."/>
            <person name="de Vasconcelos A.T."/>
        </authorList>
    </citation>
    <scope>NUCLEOTIDE SEQUENCE [LARGE SCALE GENOMIC DNA]</scope>
</reference>
<accession>S9UJ51</accession>
<feature type="domain" description="Centrosomal CEP44" evidence="1">
    <location>
        <begin position="7"/>
        <end position="130"/>
    </location>
</feature>
<dbReference type="EMBL" id="ATMH01004885">
    <property type="protein sequence ID" value="EPY28779.1"/>
    <property type="molecule type" value="Genomic_DNA"/>
</dbReference>